<keyword evidence="2" id="KW-1185">Reference proteome</keyword>
<evidence type="ECO:0000313" key="2">
    <source>
        <dbReference type="Proteomes" id="UP001054821"/>
    </source>
</evidence>
<proteinExistence type="predicted"/>
<dbReference type="EMBL" id="JAJFAZ020000002">
    <property type="protein sequence ID" value="KAI5344556.1"/>
    <property type="molecule type" value="Genomic_DNA"/>
</dbReference>
<sequence length="141" mass="16094">MRAELVAELDTARYTNKPLPGTGFESRGGEVRLREESVESCGSARQTLYFLHCGRNRPDDTPNVHLLGFSFMRYWQSRLNASARAAPLLRLCLWLLRFHDLPPRPRHTQHKPDQEPPQPPPLPKLFCISAAVRFESIGNFA</sequence>
<evidence type="ECO:0000313" key="1">
    <source>
        <dbReference type="EMBL" id="KAI5344556.1"/>
    </source>
</evidence>
<accession>A0AAD4ZGD5</accession>
<gene>
    <name evidence="1" type="ORF">L3X38_012433</name>
</gene>
<dbReference type="AlphaFoldDB" id="A0AAD4ZGD5"/>
<reference evidence="1 2" key="1">
    <citation type="journal article" date="2022" name="G3 (Bethesda)">
        <title>Whole-genome sequence and methylome profiling of the almond [Prunus dulcis (Mill.) D.A. Webb] cultivar 'Nonpareil'.</title>
        <authorList>
            <person name="D'Amico-Willman K.M."/>
            <person name="Ouma W.Z."/>
            <person name="Meulia T."/>
            <person name="Sideli G.M."/>
            <person name="Gradziel T.M."/>
            <person name="Fresnedo-Ramirez J."/>
        </authorList>
    </citation>
    <scope>NUCLEOTIDE SEQUENCE [LARGE SCALE GENOMIC DNA]</scope>
    <source>
        <strain evidence="1">Clone GOH B32 T37-40</strain>
    </source>
</reference>
<protein>
    <submittedName>
        <fullName evidence="1">Uncharacterized protein</fullName>
    </submittedName>
</protein>
<dbReference type="Proteomes" id="UP001054821">
    <property type="component" value="Chromosome 2"/>
</dbReference>
<organism evidence="1 2">
    <name type="scientific">Prunus dulcis</name>
    <name type="common">Almond</name>
    <name type="synonym">Amygdalus dulcis</name>
    <dbReference type="NCBI Taxonomy" id="3755"/>
    <lineage>
        <taxon>Eukaryota</taxon>
        <taxon>Viridiplantae</taxon>
        <taxon>Streptophyta</taxon>
        <taxon>Embryophyta</taxon>
        <taxon>Tracheophyta</taxon>
        <taxon>Spermatophyta</taxon>
        <taxon>Magnoliopsida</taxon>
        <taxon>eudicotyledons</taxon>
        <taxon>Gunneridae</taxon>
        <taxon>Pentapetalae</taxon>
        <taxon>rosids</taxon>
        <taxon>fabids</taxon>
        <taxon>Rosales</taxon>
        <taxon>Rosaceae</taxon>
        <taxon>Amygdaloideae</taxon>
        <taxon>Amygdaleae</taxon>
        <taxon>Prunus</taxon>
    </lineage>
</organism>
<comment type="caution">
    <text evidence="1">The sequence shown here is derived from an EMBL/GenBank/DDBJ whole genome shotgun (WGS) entry which is preliminary data.</text>
</comment>
<name>A0AAD4ZGD5_PRUDU</name>